<comment type="caution">
    <text evidence="4">The sequence shown here is derived from an EMBL/GenBank/DDBJ whole genome shotgun (WGS) entry which is preliminary data.</text>
</comment>
<dbReference type="AlphaFoldDB" id="A0A7C3CSX2"/>
<reference evidence="4" key="1">
    <citation type="journal article" date="2020" name="mSystems">
        <title>Genome- and Community-Level Interaction Insights into Carbon Utilization and Element Cycling Functions of Hydrothermarchaeota in Hydrothermal Sediment.</title>
        <authorList>
            <person name="Zhou Z."/>
            <person name="Liu Y."/>
            <person name="Xu W."/>
            <person name="Pan J."/>
            <person name="Luo Z.H."/>
            <person name="Li M."/>
        </authorList>
    </citation>
    <scope>NUCLEOTIDE SEQUENCE [LARGE SCALE GENOMIC DNA]</scope>
    <source>
        <strain evidence="4">HyVt-483</strain>
    </source>
</reference>
<feature type="domain" description="Beta-lactamase-related" evidence="3">
    <location>
        <begin position="35"/>
        <end position="369"/>
    </location>
</feature>
<evidence type="ECO:0000313" key="4">
    <source>
        <dbReference type="EMBL" id="HFC98274.1"/>
    </source>
</evidence>
<keyword evidence="1 4" id="KW-0378">Hydrolase</keyword>
<protein>
    <submittedName>
        <fullName evidence="4">Class A beta-lactamase-related serine hydrolase</fullName>
    </submittedName>
</protein>
<dbReference type="InterPro" id="IPR001466">
    <property type="entry name" value="Beta-lactam-related"/>
</dbReference>
<name>A0A7C3CSX2_9BACT</name>
<sequence length="391" mass="43894">MPFLRKRIRDPRGRPPADPGRTGKAALKGYLLLWKLLQEGVETGVFPGAVVGIRTPDRKVFLTAGYRGLLPRTEENDEDTLYDLASLTKPLATTISVMRLHGEGRLSLRAPLSCFFPREYFGEKAYLRVTVRDLLSHRGGFPAWRPYFKSLLALPRTSRREHLLRLILSEPPVFSPGEGELYSDLGFFLLGEIVTRVSGRPLEEYAEESLGKLIPEYAGELLFRPLDKGIPPRRIAPTERCPFTGRWLRGEVHDENTRVLGGVSGAAGLFGSARAVLALLEVLLEVWRGRPKGGLSPEILRYFWGFRGRGGLRALGFDRPSFRDSSTGPFFPRTALGHLGYTGGAFWLVPEREVAVVLLSNRVHPSRKNEKIRAFRPRFFSEVALFLRLTG</sequence>
<dbReference type="EMBL" id="DRMH01000100">
    <property type="protein sequence ID" value="HFC98274.1"/>
    <property type="molecule type" value="Genomic_DNA"/>
</dbReference>
<evidence type="ECO:0000256" key="1">
    <source>
        <dbReference type="ARBA" id="ARBA00022801"/>
    </source>
</evidence>
<feature type="region of interest" description="Disordered" evidence="2">
    <location>
        <begin position="1"/>
        <end position="22"/>
    </location>
</feature>
<dbReference type="InterPro" id="IPR012338">
    <property type="entry name" value="Beta-lactam/transpept-like"/>
</dbReference>
<dbReference type="PANTHER" id="PTHR43283:SF11">
    <property type="entry name" value="BETA-LACTAMASE-RELATED DOMAIN-CONTAINING PROTEIN"/>
    <property type="match status" value="1"/>
</dbReference>
<accession>A0A7C3CSX2</accession>
<dbReference type="Gene3D" id="3.40.710.10">
    <property type="entry name" value="DD-peptidase/beta-lactamase superfamily"/>
    <property type="match status" value="1"/>
</dbReference>
<dbReference type="Pfam" id="PF00144">
    <property type="entry name" value="Beta-lactamase"/>
    <property type="match status" value="1"/>
</dbReference>
<dbReference type="Proteomes" id="UP000886043">
    <property type="component" value="Unassembled WGS sequence"/>
</dbReference>
<proteinExistence type="predicted"/>
<evidence type="ECO:0000256" key="2">
    <source>
        <dbReference type="SAM" id="MobiDB-lite"/>
    </source>
</evidence>
<gene>
    <name evidence="4" type="ORF">ENJ40_07450</name>
</gene>
<dbReference type="InterPro" id="IPR050789">
    <property type="entry name" value="Diverse_Enzym_Activities"/>
</dbReference>
<evidence type="ECO:0000259" key="3">
    <source>
        <dbReference type="Pfam" id="PF00144"/>
    </source>
</evidence>
<dbReference type="GO" id="GO:0016787">
    <property type="term" value="F:hydrolase activity"/>
    <property type="evidence" value="ECO:0007669"/>
    <property type="project" value="UniProtKB-KW"/>
</dbReference>
<organism evidence="4">
    <name type="scientific">Thermosulfurimonas dismutans</name>
    <dbReference type="NCBI Taxonomy" id="999894"/>
    <lineage>
        <taxon>Bacteria</taxon>
        <taxon>Pseudomonadati</taxon>
        <taxon>Thermodesulfobacteriota</taxon>
        <taxon>Thermodesulfobacteria</taxon>
        <taxon>Thermodesulfobacteriales</taxon>
        <taxon>Thermodesulfobacteriaceae</taxon>
        <taxon>Thermosulfurimonas</taxon>
    </lineage>
</organism>
<dbReference type="PANTHER" id="PTHR43283">
    <property type="entry name" value="BETA-LACTAMASE-RELATED"/>
    <property type="match status" value="1"/>
</dbReference>
<dbReference type="SUPFAM" id="SSF56601">
    <property type="entry name" value="beta-lactamase/transpeptidase-like"/>
    <property type="match status" value="1"/>
</dbReference>